<reference evidence="2 3" key="1">
    <citation type="submission" date="2017-02" db="EMBL/GenBank/DDBJ databases">
        <title>The new phylogeny of genus Mycobacterium.</title>
        <authorList>
            <person name="Tortoli E."/>
            <person name="Trovato A."/>
            <person name="Cirillo D.M."/>
        </authorList>
    </citation>
    <scope>NUCLEOTIDE SEQUENCE [LARGE SCALE GENOMIC DNA]</scope>
    <source>
        <strain evidence="2 3">RW6</strain>
    </source>
</reference>
<keyword evidence="3" id="KW-1185">Reference proteome</keyword>
<dbReference type="InterPro" id="IPR027417">
    <property type="entry name" value="P-loop_NTPase"/>
</dbReference>
<evidence type="ECO:0008006" key="4">
    <source>
        <dbReference type="Google" id="ProtNLM"/>
    </source>
</evidence>
<comment type="caution">
    <text evidence="2">The sequence shown here is derived from an EMBL/GenBank/DDBJ whole genome shotgun (WGS) entry which is preliminary data.</text>
</comment>
<organism evidence="2 3">
    <name type="scientific">Mycobacterium aquaticum</name>
    <dbReference type="NCBI Taxonomy" id="1927124"/>
    <lineage>
        <taxon>Bacteria</taxon>
        <taxon>Bacillati</taxon>
        <taxon>Actinomycetota</taxon>
        <taxon>Actinomycetes</taxon>
        <taxon>Mycobacteriales</taxon>
        <taxon>Mycobacteriaceae</taxon>
        <taxon>Mycobacterium</taxon>
    </lineage>
</organism>
<dbReference type="Proteomes" id="UP000192448">
    <property type="component" value="Unassembled WGS sequence"/>
</dbReference>
<sequence>MSRTPTQTSTSTKPRRARKKPETKPASSGPANRDDHADPPLWVGYWPRLDGPQDPRYHSAHPEFERADFSVSVEAAKFASRVTGSRVMPWQWFELRGITARRDDGLWLHRDGCLVDTRQQGKTEIMIWRILYGLVYLGEDVVYSAQRGKTADKVFARVVEIIEKNFGQLDDNGERRPDLLGRIIAKTGGTQGRGDLEIRARGGKIAHFRCGVRSTDLGRGMDRIDLVVFDEAYNLTEAEVAALAGAQIASPNAQTIYTSTAPVASIHPYCHIFTGVRDRGMAGHQDPAKVDPDLWYSEYCAPPPPKDERERAEARLDRELWRLASPSHGVISKDRDIDAIRKVLCINAAGVALWEADYLGWGEWPTTQESREPIIPIEEVWVPLTRLDAVLVGQVVIAISRTQDKQWWAFAAGQRTTDGHVALELGKYAKMNIGQAARYLLTVIQMLDPVEIIIEGHDPGVDLVPTMRRLGFDLRVTSLNEFATASTLFIDHAFSGDICHTDQPIIREGIEQAAMRKLPRGDEVIDTQEGSVAQVVAFMLALWGVLEFAEEDVPAALPVAGNDVGPHDELAEFATTSSHFADWDLST</sequence>
<dbReference type="Gene3D" id="3.40.50.300">
    <property type="entry name" value="P-loop containing nucleotide triphosphate hydrolases"/>
    <property type="match status" value="1"/>
</dbReference>
<accession>A0A1X0A4U7</accession>
<protein>
    <recommendedName>
        <fullName evidence="4">Terminase</fullName>
    </recommendedName>
</protein>
<dbReference type="RefSeq" id="WP_211296251.1">
    <property type="nucleotide sequence ID" value="NZ_MVHF01000055.1"/>
</dbReference>
<evidence type="ECO:0000313" key="3">
    <source>
        <dbReference type="Proteomes" id="UP000192448"/>
    </source>
</evidence>
<dbReference type="EMBL" id="MVHF01000055">
    <property type="protein sequence ID" value="ORA24898.1"/>
    <property type="molecule type" value="Genomic_DNA"/>
</dbReference>
<proteinExistence type="predicted"/>
<evidence type="ECO:0000313" key="2">
    <source>
        <dbReference type="EMBL" id="ORA24898.1"/>
    </source>
</evidence>
<gene>
    <name evidence="2" type="ORF">BST13_33555</name>
</gene>
<feature type="compositionally biased region" description="Polar residues" evidence="1">
    <location>
        <begin position="1"/>
        <end position="12"/>
    </location>
</feature>
<evidence type="ECO:0000256" key="1">
    <source>
        <dbReference type="SAM" id="MobiDB-lite"/>
    </source>
</evidence>
<dbReference type="STRING" id="1927124.BST13_33555"/>
<feature type="region of interest" description="Disordered" evidence="1">
    <location>
        <begin position="1"/>
        <end position="39"/>
    </location>
</feature>
<dbReference type="AlphaFoldDB" id="A0A1X0A4U7"/>
<name>A0A1X0A4U7_9MYCO</name>